<dbReference type="InterPro" id="IPR022742">
    <property type="entry name" value="Hydrolase_4"/>
</dbReference>
<dbReference type="RefSeq" id="WP_377868522.1">
    <property type="nucleotide sequence ID" value="NZ_JBHMAY010000007.1"/>
</dbReference>
<dbReference type="InterPro" id="IPR029058">
    <property type="entry name" value="AB_hydrolase_fold"/>
</dbReference>
<feature type="domain" description="Serine aminopeptidase S33" evidence="2">
    <location>
        <begin position="28"/>
        <end position="144"/>
    </location>
</feature>
<dbReference type="SUPFAM" id="SSF53474">
    <property type="entry name" value="alpha/beta-Hydrolases"/>
    <property type="match status" value="1"/>
</dbReference>
<dbReference type="Pfam" id="PF01738">
    <property type="entry name" value="DLH"/>
    <property type="match status" value="1"/>
</dbReference>
<name>A0ABV7QC99_9PSEU</name>
<dbReference type="PANTHER" id="PTHR43798:SF33">
    <property type="entry name" value="HYDROLASE, PUTATIVE (AFU_ORTHOLOGUE AFUA_2G14860)-RELATED"/>
    <property type="match status" value="1"/>
</dbReference>
<evidence type="ECO:0000313" key="3">
    <source>
        <dbReference type="EMBL" id="MFC3510761.1"/>
    </source>
</evidence>
<dbReference type="PANTHER" id="PTHR43798">
    <property type="entry name" value="MONOACYLGLYCEROL LIPASE"/>
    <property type="match status" value="1"/>
</dbReference>
<proteinExistence type="predicted"/>
<dbReference type="Gene3D" id="3.40.50.1820">
    <property type="entry name" value="alpha/beta hydrolase"/>
    <property type="match status" value="1"/>
</dbReference>
<dbReference type="GO" id="GO:0016787">
    <property type="term" value="F:hydrolase activity"/>
    <property type="evidence" value="ECO:0007669"/>
    <property type="project" value="UniProtKB-KW"/>
</dbReference>
<evidence type="ECO:0000313" key="4">
    <source>
        <dbReference type="Proteomes" id="UP001595764"/>
    </source>
</evidence>
<dbReference type="InterPro" id="IPR050266">
    <property type="entry name" value="AB_hydrolase_sf"/>
</dbReference>
<comment type="caution">
    <text evidence="3">The sequence shown here is derived from an EMBL/GenBank/DDBJ whole genome shotgun (WGS) entry which is preliminary data.</text>
</comment>
<keyword evidence="3" id="KW-0378">Hydrolase</keyword>
<evidence type="ECO:0000259" key="1">
    <source>
        <dbReference type="Pfam" id="PF01738"/>
    </source>
</evidence>
<gene>
    <name evidence="3" type="ORF">ACFORO_11345</name>
</gene>
<dbReference type="EMBL" id="JBHRWI010000015">
    <property type="protein sequence ID" value="MFC3510761.1"/>
    <property type="molecule type" value="Genomic_DNA"/>
</dbReference>
<organism evidence="3 4">
    <name type="scientific">Amycolatopsis halotolerans</name>
    <dbReference type="NCBI Taxonomy" id="330083"/>
    <lineage>
        <taxon>Bacteria</taxon>
        <taxon>Bacillati</taxon>
        <taxon>Actinomycetota</taxon>
        <taxon>Actinomycetes</taxon>
        <taxon>Pseudonocardiales</taxon>
        <taxon>Pseudonocardiaceae</taxon>
        <taxon>Amycolatopsis</taxon>
    </lineage>
</organism>
<evidence type="ECO:0000259" key="2">
    <source>
        <dbReference type="Pfam" id="PF12146"/>
    </source>
</evidence>
<sequence length="272" mass="30206">MSRDSYRTVRTPDGLRLASTLTEPDGRQPRRAVLLVQGASVTREEGGFFTRLAEGLAEVDIASLRIDLPGHGESEGRQEDLSLFALLNVIRGSIEHLSGAVPGVRTSLAAASFSGGVAACYAAERPDDVERLVLFNPLLDYRGRFIEEKSAWSADGYLNDKEAADLKERGYLGHGPGFRLGRAVLNEAFWFEARQNLPRITAPTLIVHGTEDTFVPVESSRAADRELTCEHRLIQLEGAQHGFAVHDDPKYADPRTQAWQRQVIREVQEWLR</sequence>
<reference evidence="4" key="1">
    <citation type="journal article" date="2019" name="Int. J. Syst. Evol. Microbiol.">
        <title>The Global Catalogue of Microorganisms (GCM) 10K type strain sequencing project: providing services to taxonomists for standard genome sequencing and annotation.</title>
        <authorList>
            <consortium name="The Broad Institute Genomics Platform"/>
            <consortium name="The Broad Institute Genome Sequencing Center for Infectious Disease"/>
            <person name="Wu L."/>
            <person name="Ma J."/>
        </authorList>
    </citation>
    <scope>NUCLEOTIDE SEQUENCE [LARGE SCALE GENOMIC DNA]</scope>
    <source>
        <strain evidence="4">CGMCC 4.7682</strain>
    </source>
</reference>
<feature type="domain" description="Dienelactone hydrolase" evidence="1">
    <location>
        <begin position="196"/>
        <end position="263"/>
    </location>
</feature>
<dbReference type="InterPro" id="IPR002925">
    <property type="entry name" value="Dienelactn_hydro"/>
</dbReference>
<dbReference type="Proteomes" id="UP001595764">
    <property type="component" value="Unassembled WGS sequence"/>
</dbReference>
<dbReference type="Pfam" id="PF12146">
    <property type="entry name" value="Hydrolase_4"/>
    <property type="match status" value="1"/>
</dbReference>
<protein>
    <submittedName>
        <fullName evidence="3">Alpha/beta hydrolase</fullName>
    </submittedName>
</protein>
<accession>A0ABV7QC99</accession>
<keyword evidence="4" id="KW-1185">Reference proteome</keyword>